<dbReference type="EMBL" id="OX395131">
    <property type="protein sequence ID" value="CAI5778504.1"/>
    <property type="molecule type" value="Genomic_DNA"/>
</dbReference>
<name>A0AA35KJ60_9SAUR</name>
<proteinExistence type="predicted"/>
<gene>
    <name evidence="2" type="ORF">PODLI_1B006311</name>
</gene>
<keyword evidence="3" id="KW-1185">Reference proteome</keyword>
<feature type="region of interest" description="Disordered" evidence="1">
    <location>
        <begin position="1"/>
        <end position="20"/>
    </location>
</feature>
<evidence type="ECO:0000313" key="3">
    <source>
        <dbReference type="Proteomes" id="UP001178461"/>
    </source>
</evidence>
<dbReference type="Proteomes" id="UP001178461">
    <property type="component" value="Chromosome 6"/>
</dbReference>
<reference evidence="2" key="1">
    <citation type="submission" date="2022-12" db="EMBL/GenBank/DDBJ databases">
        <authorList>
            <person name="Alioto T."/>
            <person name="Alioto T."/>
            <person name="Gomez Garrido J."/>
        </authorList>
    </citation>
    <scope>NUCLEOTIDE SEQUENCE</scope>
</reference>
<dbReference type="AlphaFoldDB" id="A0AA35KJ60"/>
<feature type="compositionally biased region" description="Basic and acidic residues" evidence="1">
    <location>
        <begin position="7"/>
        <end position="20"/>
    </location>
</feature>
<organism evidence="2 3">
    <name type="scientific">Podarcis lilfordi</name>
    <name type="common">Lilford's wall lizard</name>
    <dbReference type="NCBI Taxonomy" id="74358"/>
    <lineage>
        <taxon>Eukaryota</taxon>
        <taxon>Metazoa</taxon>
        <taxon>Chordata</taxon>
        <taxon>Craniata</taxon>
        <taxon>Vertebrata</taxon>
        <taxon>Euteleostomi</taxon>
        <taxon>Lepidosauria</taxon>
        <taxon>Squamata</taxon>
        <taxon>Bifurcata</taxon>
        <taxon>Unidentata</taxon>
        <taxon>Episquamata</taxon>
        <taxon>Laterata</taxon>
        <taxon>Lacertibaenia</taxon>
        <taxon>Lacertidae</taxon>
        <taxon>Podarcis</taxon>
    </lineage>
</organism>
<protein>
    <submittedName>
        <fullName evidence="2">Uncharacterized protein</fullName>
    </submittedName>
</protein>
<evidence type="ECO:0000256" key="1">
    <source>
        <dbReference type="SAM" id="MobiDB-lite"/>
    </source>
</evidence>
<evidence type="ECO:0000313" key="2">
    <source>
        <dbReference type="EMBL" id="CAI5778504.1"/>
    </source>
</evidence>
<sequence>MRPRQSAHREASRVLERPERAARQRLPLPASLALGPAAGGRALCLRHIVCVRPAREARWWLLPPPPQVLFVSHPENALNYKLENSEFCLRPTTTICTEIGSGVNTRSLS</sequence>
<accession>A0AA35KJ60</accession>